<gene>
    <name evidence="1" type="ORF">SAMN05216191_1375</name>
</gene>
<accession>A0A1H0AEG2</accession>
<protein>
    <submittedName>
        <fullName evidence="1">Uncharacterized protein</fullName>
    </submittedName>
</protein>
<dbReference type="Proteomes" id="UP000182783">
    <property type="component" value="Unassembled WGS sequence"/>
</dbReference>
<dbReference type="AlphaFoldDB" id="A0A1H0AEG2"/>
<reference evidence="1 2" key="1">
    <citation type="submission" date="2016-10" db="EMBL/GenBank/DDBJ databases">
        <authorList>
            <person name="de Groot N.N."/>
        </authorList>
    </citation>
    <scope>NUCLEOTIDE SEQUENCE [LARGE SCALE GENOMIC DNA]</scope>
    <source>
        <strain evidence="1 2">CGMCC 1.10239</strain>
    </source>
</reference>
<dbReference type="EMBL" id="FNGM01000037">
    <property type="protein sequence ID" value="SDN31156.1"/>
    <property type="molecule type" value="Genomic_DNA"/>
</dbReference>
<name>A0A1H0AEG2_9BACL</name>
<proteinExistence type="predicted"/>
<evidence type="ECO:0000313" key="2">
    <source>
        <dbReference type="Proteomes" id="UP000182783"/>
    </source>
</evidence>
<evidence type="ECO:0000313" key="1">
    <source>
        <dbReference type="EMBL" id="SDN31156.1"/>
    </source>
</evidence>
<organism evidence="1 2">
    <name type="scientific">Paenibacillus jilunlii</name>
    <dbReference type="NCBI Taxonomy" id="682956"/>
    <lineage>
        <taxon>Bacteria</taxon>
        <taxon>Bacillati</taxon>
        <taxon>Bacillota</taxon>
        <taxon>Bacilli</taxon>
        <taxon>Bacillales</taxon>
        <taxon>Paenibacillaceae</taxon>
        <taxon>Paenibacillus</taxon>
    </lineage>
</organism>
<sequence>MKNFIQYDESEYFNSPVTDFTLQFIEGLFGPEVKDMLLYKVVEHVEHTRDAV</sequence>